<reference evidence="3" key="1">
    <citation type="submission" date="2021-02" db="EMBL/GenBank/DDBJ databases">
        <authorList>
            <person name="Dougan E. K."/>
            <person name="Rhodes N."/>
            <person name="Thang M."/>
            <person name="Chan C."/>
        </authorList>
    </citation>
    <scope>NUCLEOTIDE SEQUENCE</scope>
</reference>
<dbReference type="Gene3D" id="3.30.420.10">
    <property type="entry name" value="Ribonuclease H-like superfamily/Ribonuclease H"/>
    <property type="match status" value="1"/>
</dbReference>
<dbReference type="InterPro" id="IPR036397">
    <property type="entry name" value="RNaseH_sf"/>
</dbReference>
<evidence type="ECO:0000256" key="1">
    <source>
        <dbReference type="PROSITE-ProRule" id="PRU00042"/>
    </source>
</evidence>
<dbReference type="OrthoDB" id="6627613at2759"/>
<name>A0A812LWY2_9DINO</name>
<dbReference type="Proteomes" id="UP000604046">
    <property type="component" value="Unassembled WGS sequence"/>
</dbReference>
<evidence type="ECO:0000259" key="2">
    <source>
        <dbReference type="PROSITE" id="PS50157"/>
    </source>
</evidence>
<comment type="caution">
    <text evidence="3">The sequence shown here is derived from an EMBL/GenBank/DDBJ whole genome shotgun (WGS) entry which is preliminary data.</text>
</comment>
<feature type="domain" description="C2H2-type" evidence="2">
    <location>
        <begin position="1252"/>
        <end position="1276"/>
    </location>
</feature>
<evidence type="ECO:0000313" key="4">
    <source>
        <dbReference type="Proteomes" id="UP000604046"/>
    </source>
</evidence>
<dbReference type="SUPFAM" id="SSF56219">
    <property type="entry name" value="DNase I-like"/>
    <property type="match status" value="1"/>
</dbReference>
<keyword evidence="1" id="KW-0863">Zinc-finger</keyword>
<dbReference type="PROSITE" id="PS50157">
    <property type="entry name" value="ZINC_FINGER_C2H2_2"/>
    <property type="match status" value="1"/>
</dbReference>
<protein>
    <recommendedName>
        <fullName evidence="2">C2H2-type domain-containing protein</fullName>
    </recommendedName>
</protein>
<dbReference type="PANTHER" id="PTHR19446">
    <property type="entry name" value="REVERSE TRANSCRIPTASES"/>
    <property type="match status" value="1"/>
</dbReference>
<dbReference type="GO" id="GO:0003676">
    <property type="term" value="F:nucleic acid binding"/>
    <property type="evidence" value="ECO:0007669"/>
    <property type="project" value="InterPro"/>
</dbReference>
<evidence type="ECO:0000313" key="3">
    <source>
        <dbReference type="EMBL" id="CAE7248196.1"/>
    </source>
</evidence>
<dbReference type="InterPro" id="IPR036691">
    <property type="entry name" value="Endo/exonu/phosph_ase_sf"/>
</dbReference>
<dbReference type="InterPro" id="IPR012337">
    <property type="entry name" value="RNaseH-like_sf"/>
</dbReference>
<dbReference type="SUPFAM" id="SSF53098">
    <property type="entry name" value="Ribonuclease H-like"/>
    <property type="match status" value="1"/>
</dbReference>
<accession>A0A812LWY2</accession>
<keyword evidence="4" id="KW-1185">Reference proteome</keyword>
<dbReference type="Gene3D" id="3.60.10.10">
    <property type="entry name" value="Endonuclease/exonuclease/phosphatase"/>
    <property type="match status" value="1"/>
</dbReference>
<dbReference type="PROSITE" id="PS00028">
    <property type="entry name" value="ZINC_FINGER_C2H2_1"/>
    <property type="match status" value="1"/>
</dbReference>
<organism evidence="3 4">
    <name type="scientific">Symbiodinium natans</name>
    <dbReference type="NCBI Taxonomy" id="878477"/>
    <lineage>
        <taxon>Eukaryota</taxon>
        <taxon>Sar</taxon>
        <taxon>Alveolata</taxon>
        <taxon>Dinophyceae</taxon>
        <taxon>Suessiales</taxon>
        <taxon>Symbiodiniaceae</taxon>
        <taxon>Symbiodinium</taxon>
    </lineage>
</organism>
<dbReference type="InterPro" id="IPR013087">
    <property type="entry name" value="Znf_C2H2_type"/>
</dbReference>
<sequence length="1456" mass="159870">MAGCVPDFCLTGQTSAFQAELFAQFIAALIGVGCDCECVHVLYDARSASGIAVGDCQDVSQLAIVEPLISAWTLVRSQGKCVLQEHVKSHSGCPGNELADSLASFAAETRCGLHAPPDSLIHDMLAEKVLDWMWMFAEGDANWQLPKVGVDGDALGEPICAGRYAPKQSPLEMRNFGEPIATTQSQHALVLDLRVISYNTLSLASKGQNAALSSEMRRLKAHVIGLQECRETVDSIRFQDDICKIAGPVVEGRLGCQAWIDCSRPIAWHADGAAICWDRSAFRVLHADERILVVGAQALGQRFAVVVAHACTSVAPRAERDAFWDRLSVVVGAVPRGYIPLWCIDANARFELGTQEPAHHCSNAERFSDILARFDLGFSGNVHRSGQPIVSWIHPGNGCQTSCLDYLAFPSVWGPGTRVVEELDLLDVHAGHNHFPVAVDICAVLTFGKGARSAVIDVELLSAPEGRDKAEQIITNAPQIPWHVDVNQHLECLNEYLFNSFARAFPRSRRPRNPVLSDASWALISEKRQARRLIIRIKSLHSRSVLDWVFQAWKRGRITRRMQHRHRSRLVRLSLQQACAVNTLRALGISLRRAVKEDEAVFTRNMFEQARREGSAALAGLLRAVLRTGRRYKAHRLSPCLRIGNRVVDDPQEVRHELGRHFARAEHAREVPFGEVQVDDKHDAASGRGSIAVEGMPAVAQTALAFASMKKRRAPGLSGLPADVFQCCPVASARLHAPVFLKMLSRDQAPVIWSGSLIAPVPKPGKPLCELQGFRSVALQEAPMKAFAKAIRQDVINAVEKAAPDGLSGGRRGHPTATTSIAVQAHLAKLQRCHLSGGILFLDGVSAFYSVNRQLLFPAQDSGELHSWVDSLQVDAGLKAQMRHCCMDPRFWNGLKLLSRSGRCLLLPLPGRSPLADALFQVAMIFAVDHMIKSLENAGLRATVRVEGVAEDLSAPVPTWLDDVAVLVESAGAHQLADDVAKAAAIAHASMQLIGVALNFLPGKTEALLHFAGVGAKSARHQTLIEHGAEIEVQLERETVRLRCVNHYVHVGTVASLKSNHADDISRRRRLTEAVFQPLRRRLLFSPHLSRDEKTRLIQTMILNKFCHGAGVWRLGTRSAFSAYRSAYMSFVRRSVRPVTGCSSKFLSDEQCCALVRVLAPVEALRAQVALDHVNEVTKSKWLSGLPKEKAKRCEWFAEQAACRVDHDDYKNILRMYCKKCVAVGQAIAQEAYLKAGVIQSLDEGEPLVRTVECDVCGENFSGHAAVAAHKAKSHTVFARATRAVTGAKCEVCCKEFWVRARLRQHFSHSRSCMLAHLESDLPPYAPSTVEVDVGLPVAKLPGPQPWWATLRPDIPQHEAPVAPATRSLSERLCAVNSVADAQGVLAWWQRYSDTLNDSEIQDCFESISLKCLQGLRLATLKVVEFLILPEADLGAWRAICPASRCSAPMMGPLPR</sequence>
<keyword evidence="1" id="KW-0479">Metal-binding</keyword>
<proteinExistence type="predicted"/>
<gene>
    <name evidence="3" type="ORF">SNAT2548_LOCUS11984</name>
</gene>
<keyword evidence="1" id="KW-0862">Zinc</keyword>
<dbReference type="EMBL" id="CAJNDS010001113">
    <property type="protein sequence ID" value="CAE7248196.1"/>
    <property type="molecule type" value="Genomic_DNA"/>
</dbReference>
<dbReference type="GO" id="GO:0008270">
    <property type="term" value="F:zinc ion binding"/>
    <property type="evidence" value="ECO:0007669"/>
    <property type="project" value="UniProtKB-KW"/>
</dbReference>